<keyword evidence="6" id="KW-0645">Protease</keyword>
<dbReference type="NCBIfam" id="TIGR02227">
    <property type="entry name" value="sigpep_I_bact"/>
    <property type="match status" value="1"/>
</dbReference>
<evidence type="ECO:0000256" key="3">
    <source>
        <dbReference type="ARBA" id="ARBA00013208"/>
    </source>
</evidence>
<dbReference type="PANTHER" id="PTHR43390">
    <property type="entry name" value="SIGNAL PEPTIDASE I"/>
    <property type="match status" value="1"/>
</dbReference>
<dbReference type="GO" id="GO:0006465">
    <property type="term" value="P:signal peptide processing"/>
    <property type="evidence" value="ECO:0007669"/>
    <property type="project" value="InterPro"/>
</dbReference>
<keyword evidence="9" id="KW-1185">Reference proteome</keyword>
<dbReference type="Proteomes" id="UP000254920">
    <property type="component" value="Unassembled WGS sequence"/>
</dbReference>
<dbReference type="RefSeq" id="WP_089182179.1">
    <property type="nucleotide sequence ID" value="NZ_CP043427.1"/>
</dbReference>
<dbReference type="SUPFAM" id="SSF51306">
    <property type="entry name" value="LexA/Signal peptidase"/>
    <property type="match status" value="1"/>
</dbReference>
<comment type="catalytic activity">
    <reaction evidence="1 6">
        <text>Cleavage of hydrophobic, N-terminal signal or leader sequences from secreted and periplasmic proteins.</text>
        <dbReference type="EC" id="3.4.21.89"/>
    </reaction>
</comment>
<reference evidence="8 9" key="1">
    <citation type="submission" date="2018-06" db="EMBL/GenBank/DDBJ databases">
        <authorList>
            <consortium name="Pathogen Informatics"/>
            <person name="Doyle S."/>
        </authorList>
    </citation>
    <scope>NUCLEOTIDE SEQUENCE [LARGE SCALE GENOMIC DNA]</scope>
    <source>
        <strain evidence="8 9">NCTC12475</strain>
    </source>
</reference>
<dbReference type="PANTHER" id="PTHR43390:SF1">
    <property type="entry name" value="CHLOROPLAST PROCESSING PEPTIDASE"/>
    <property type="match status" value="1"/>
</dbReference>
<dbReference type="GO" id="GO:0016020">
    <property type="term" value="C:membrane"/>
    <property type="evidence" value="ECO:0007669"/>
    <property type="project" value="UniProtKB-SubCell"/>
</dbReference>
<evidence type="ECO:0000256" key="4">
    <source>
        <dbReference type="ARBA" id="ARBA00019232"/>
    </source>
</evidence>
<gene>
    <name evidence="8" type="primary">lepB</name>
    <name evidence="8" type="ORF">NCTC12475_01679</name>
</gene>
<dbReference type="EMBL" id="UFVD01000001">
    <property type="protein sequence ID" value="SUX11453.1"/>
    <property type="molecule type" value="Genomic_DNA"/>
</dbReference>
<dbReference type="GO" id="GO:0004252">
    <property type="term" value="F:serine-type endopeptidase activity"/>
    <property type="evidence" value="ECO:0007669"/>
    <property type="project" value="InterPro"/>
</dbReference>
<sequence length="281" mass="32999">MKRFFSKAYNFSSSWTGTIIIVLLIIFFIAQAFVIPSGSMKNTLLIGDHLFVKKYSYGIPTPHIPWIELPVLPDFDGDGHIISGDKPKRGDIVVFRFPEDEKIHYVKRNFATGDDEVIFDGKAFYLRANEGDEYMKKTFKGREFVTLNDKLFVKEPYDKKGIHYTDGKDLFLTMLAVMQKGDKVAMMPTFVKELPKRDNFYNANVNAFYFKVPTGEFFMIGDNRDNSYDSRFWGSVPYKFIVGKPWFIYFSWDSEYKIRWERIGRFIDTVENDTRYIYDQP</sequence>
<keyword evidence="5 6" id="KW-0378">Hydrolase</keyword>
<dbReference type="InterPro" id="IPR000223">
    <property type="entry name" value="Pept_S26A_signal_pept_1"/>
</dbReference>
<dbReference type="GO" id="GO:0009003">
    <property type="term" value="F:signal peptidase activity"/>
    <property type="evidence" value="ECO:0007669"/>
    <property type="project" value="UniProtKB-EC"/>
</dbReference>
<evidence type="ECO:0000256" key="2">
    <source>
        <dbReference type="ARBA" id="ARBA00009370"/>
    </source>
</evidence>
<dbReference type="OrthoDB" id="9815782at2"/>
<evidence type="ECO:0000256" key="5">
    <source>
        <dbReference type="ARBA" id="ARBA00022801"/>
    </source>
</evidence>
<accession>A0A381DL68</accession>
<dbReference type="Pfam" id="PF10502">
    <property type="entry name" value="Peptidase_S26"/>
    <property type="match status" value="1"/>
</dbReference>
<name>A0A381DL68_9BACT</name>
<dbReference type="PRINTS" id="PR00727">
    <property type="entry name" value="LEADERPTASE"/>
</dbReference>
<dbReference type="Gene3D" id="2.10.109.10">
    <property type="entry name" value="Umud Fragment, subunit A"/>
    <property type="match status" value="1"/>
</dbReference>
<dbReference type="GeneID" id="93090319"/>
<dbReference type="InterPro" id="IPR019533">
    <property type="entry name" value="Peptidase_S26"/>
</dbReference>
<comment type="subcellular location">
    <subcellularLocation>
        <location evidence="6">Membrane</location>
        <topology evidence="6">Single-pass type II membrane protein</topology>
    </subcellularLocation>
</comment>
<feature type="domain" description="Peptidase S26" evidence="7">
    <location>
        <begin position="16"/>
        <end position="249"/>
    </location>
</feature>
<dbReference type="AlphaFoldDB" id="A0A381DL68"/>
<dbReference type="InterPro" id="IPR036286">
    <property type="entry name" value="LexA/Signal_pep-like_sf"/>
</dbReference>
<proteinExistence type="inferred from homology"/>
<dbReference type="EC" id="3.4.21.89" evidence="3 6"/>
<dbReference type="InterPro" id="IPR019758">
    <property type="entry name" value="Pept_S26A_signal_pept_1_CS"/>
</dbReference>
<evidence type="ECO:0000259" key="7">
    <source>
        <dbReference type="Pfam" id="PF10502"/>
    </source>
</evidence>
<dbReference type="PROSITE" id="PS00761">
    <property type="entry name" value="SPASE_I_3"/>
    <property type="match status" value="1"/>
</dbReference>
<protein>
    <recommendedName>
        <fullName evidence="4 6">Signal peptidase I</fullName>
        <ecNumber evidence="3 6">3.4.21.89</ecNumber>
    </recommendedName>
</protein>
<organism evidence="8 9">
    <name type="scientific">Campylobacter sputorum subsp. sputorum</name>
    <dbReference type="NCBI Taxonomy" id="32024"/>
    <lineage>
        <taxon>Bacteria</taxon>
        <taxon>Pseudomonadati</taxon>
        <taxon>Campylobacterota</taxon>
        <taxon>Epsilonproteobacteria</taxon>
        <taxon>Campylobacterales</taxon>
        <taxon>Campylobacteraceae</taxon>
        <taxon>Campylobacter</taxon>
    </lineage>
</organism>
<evidence type="ECO:0000313" key="9">
    <source>
        <dbReference type="Proteomes" id="UP000254920"/>
    </source>
</evidence>
<comment type="similarity">
    <text evidence="2 6">Belongs to the peptidase S26 family.</text>
</comment>
<dbReference type="CDD" id="cd06530">
    <property type="entry name" value="S26_SPase_I"/>
    <property type="match status" value="1"/>
</dbReference>
<dbReference type="STRING" id="32024.GCA_000788295_00786"/>
<evidence type="ECO:0000313" key="8">
    <source>
        <dbReference type="EMBL" id="SUX11453.1"/>
    </source>
</evidence>
<evidence type="ECO:0000256" key="6">
    <source>
        <dbReference type="RuleBase" id="RU362042"/>
    </source>
</evidence>
<evidence type="ECO:0000256" key="1">
    <source>
        <dbReference type="ARBA" id="ARBA00000677"/>
    </source>
</evidence>